<dbReference type="PROSITE" id="PS00678">
    <property type="entry name" value="WD_REPEATS_1"/>
    <property type="match status" value="2"/>
</dbReference>
<evidence type="ECO:0000256" key="1">
    <source>
        <dbReference type="ARBA" id="ARBA00022574"/>
    </source>
</evidence>
<dbReference type="Proteomes" id="UP000736164">
    <property type="component" value="Unassembled WGS sequence"/>
</dbReference>
<feature type="compositionally biased region" description="Basic and acidic residues" evidence="4">
    <location>
        <begin position="282"/>
        <end position="291"/>
    </location>
</feature>
<dbReference type="GO" id="GO:0000466">
    <property type="term" value="P:maturation of 5.8S rRNA from tricistronic rRNA transcript (SSU-rRNA, 5.8S rRNA, LSU-rRNA)"/>
    <property type="evidence" value="ECO:0007669"/>
    <property type="project" value="TreeGrafter"/>
</dbReference>
<feature type="repeat" description="WD" evidence="3">
    <location>
        <begin position="385"/>
        <end position="402"/>
    </location>
</feature>
<dbReference type="AlphaFoldDB" id="A0A8J7P2D6"/>
<accession>A0A8J7P2D6</accession>
<dbReference type="Gene3D" id="2.130.10.10">
    <property type="entry name" value="YVTN repeat-like/Quinoprotein amine dehydrogenase"/>
    <property type="match status" value="2"/>
</dbReference>
<organism evidence="6 7">
    <name type="scientific">Atractosteus spatula</name>
    <name type="common">Alligator gar</name>
    <name type="synonym">Lepisosteus spatula</name>
    <dbReference type="NCBI Taxonomy" id="7917"/>
    <lineage>
        <taxon>Eukaryota</taxon>
        <taxon>Metazoa</taxon>
        <taxon>Chordata</taxon>
        <taxon>Craniata</taxon>
        <taxon>Vertebrata</taxon>
        <taxon>Euteleostomi</taxon>
        <taxon>Actinopterygii</taxon>
        <taxon>Neopterygii</taxon>
        <taxon>Holostei</taxon>
        <taxon>Semionotiformes</taxon>
        <taxon>Lepisosteidae</taxon>
        <taxon>Atractosteus</taxon>
    </lineage>
</organism>
<sequence>MSDSDVAPGGEVECGTEAQLYIQRVRSDGARERQSLQFTRYGTEPLPLGEYRLPSPVAVETSPSPCPSPGEVTGLLSLPWEILARITSFLPARCVLTVLPQVCRALAGLSSDQLAWRLRAQRLTGPRAAFPVIPHEGFDWPVACLEMEELLSHWSGASDGAGGGRDRVQGDRGGGRNGTVQGAGHGQVDLVREGQGGAEREGDVAGQGGAEREGDAAGQGGAEREGDAAGQGGAEREGDAAGQGGAMREGDAAGQGGAEREGDAAGQGGAEREGDADGQGGAEREGDADRPEGFERDIELEDPQPFPATVQHFSLNSVHFASVDAVQLLGGEGALCASGGRDRNVNLWDLRRLGEGDTGAALLCTLGQQRSGTHRGWVWCLSTRGTQLCSGSFDSTVRLWDLGASGAAMGEIRGRAAVLCLSCQPDVLVAGSYDKKVTIYDPRAANPQVKSLRLHGNAVLCLAADDQYILSGSEDRTLAVFDRRAGRLLQKIQLNSYLLSLCYGGQEIWGGDNQGLLHTFTLQGGSFLHVSQFDVGHRSLVTGVHNSPGALYTCSSDNTVKVHIPCAPPRTLCTLRHRDVFNGLSVEGGVLTAASGDMSVEVWRIKT</sequence>
<dbReference type="GO" id="GO:0070545">
    <property type="term" value="C:PeBoW complex"/>
    <property type="evidence" value="ECO:0007669"/>
    <property type="project" value="TreeGrafter"/>
</dbReference>
<feature type="compositionally biased region" description="Gly residues" evidence="4">
    <location>
        <begin position="175"/>
        <end position="185"/>
    </location>
</feature>
<protein>
    <submittedName>
        <fullName evidence="6">FBXW9 protein</fullName>
    </submittedName>
</protein>
<feature type="non-terminal residue" evidence="6">
    <location>
        <position position="607"/>
    </location>
</feature>
<evidence type="ECO:0000259" key="5">
    <source>
        <dbReference type="PROSITE" id="PS50181"/>
    </source>
</evidence>
<dbReference type="InterPro" id="IPR020472">
    <property type="entry name" value="WD40_PAC1"/>
</dbReference>
<dbReference type="InterPro" id="IPR001680">
    <property type="entry name" value="WD40_rpt"/>
</dbReference>
<proteinExistence type="predicted"/>
<keyword evidence="2" id="KW-0677">Repeat</keyword>
<dbReference type="PRINTS" id="PR00320">
    <property type="entry name" value="GPROTEINBRPT"/>
</dbReference>
<dbReference type="Pfam" id="PF00400">
    <property type="entry name" value="WD40"/>
    <property type="match status" value="3"/>
</dbReference>
<dbReference type="SUPFAM" id="SSF81383">
    <property type="entry name" value="F-box domain"/>
    <property type="match status" value="1"/>
</dbReference>
<feature type="region of interest" description="Disordered" evidence="4">
    <location>
        <begin position="155"/>
        <end position="291"/>
    </location>
</feature>
<dbReference type="InterPro" id="IPR036047">
    <property type="entry name" value="F-box-like_dom_sf"/>
</dbReference>
<dbReference type="InterPro" id="IPR015943">
    <property type="entry name" value="WD40/YVTN_repeat-like_dom_sf"/>
</dbReference>
<evidence type="ECO:0000256" key="3">
    <source>
        <dbReference type="PROSITE-ProRule" id="PRU00221"/>
    </source>
</evidence>
<dbReference type="GO" id="GO:0000463">
    <property type="term" value="P:maturation of LSU-rRNA from tricistronic rRNA transcript (SSU-rRNA, 5.8S rRNA, LSU-rRNA)"/>
    <property type="evidence" value="ECO:0007669"/>
    <property type="project" value="TreeGrafter"/>
</dbReference>
<dbReference type="InterPro" id="IPR001810">
    <property type="entry name" value="F-box_dom"/>
</dbReference>
<dbReference type="PROSITE" id="PS50181">
    <property type="entry name" value="FBOX"/>
    <property type="match status" value="1"/>
</dbReference>
<dbReference type="InterPro" id="IPR019775">
    <property type="entry name" value="WD40_repeat_CS"/>
</dbReference>
<feature type="domain" description="F-box" evidence="5">
    <location>
        <begin position="72"/>
        <end position="119"/>
    </location>
</feature>
<gene>
    <name evidence="6" type="primary">Fbxw9</name>
    <name evidence="6" type="ORF">GTO95_0006914</name>
</gene>
<evidence type="ECO:0000313" key="7">
    <source>
        <dbReference type="Proteomes" id="UP000736164"/>
    </source>
</evidence>
<evidence type="ECO:0000256" key="4">
    <source>
        <dbReference type="SAM" id="MobiDB-lite"/>
    </source>
</evidence>
<dbReference type="PANTHER" id="PTHR19855">
    <property type="entry name" value="WD40 REPEAT PROTEIN 12, 37"/>
    <property type="match status" value="1"/>
</dbReference>
<keyword evidence="1 3" id="KW-0853">WD repeat</keyword>
<comment type="caution">
    <text evidence="6">The sequence shown here is derived from an EMBL/GenBank/DDBJ whole genome shotgun (WGS) entry which is preliminary data.</text>
</comment>
<dbReference type="PANTHER" id="PTHR19855:SF11">
    <property type="entry name" value="RIBOSOME BIOGENESIS PROTEIN WDR12"/>
    <property type="match status" value="1"/>
</dbReference>
<dbReference type="GO" id="GO:0030687">
    <property type="term" value="C:preribosome, large subunit precursor"/>
    <property type="evidence" value="ECO:0007669"/>
    <property type="project" value="TreeGrafter"/>
</dbReference>
<feature type="non-terminal residue" evidence="6">
    <location>
        <position position="1"/>
    </location>
</feature>
<dbReference type="SUPFAM" id="SSF50978">
    <property type="entry name" value="WD40 repeat-like"/>
    <property type="match status" value="1"/>
</dbReference>
<feature type="compositionally biased region" description="Gly residues" evidence="4">
    <location>
        <begin position="241"/>
        <end position="257"/>
    </location>
</feature>
<dbReference type="InterPro" id="IPR036322">
    <property type="entry name" value="WD40_repeat_dom_sf"/>
</dbReference>
<keyword evidence="7" id="KW-1185">Reference proteome</keyword>
<feature type="compositionally biased region" description="Basic and acidic residues" evidence="4">
    <location>
        <begin position="164"/>
        <end position="174"/>
    </location>
</feature>
<dbReference type="Gene3D" id="1.20.1280.50">
    <property type="match status" value="1"/>
</dbReference>
<name>A0A8J7P2D6_ATRSP</name>
<dbReference type="SMART" id="SM00320">
    <property type="entry name" value="WD40"/>
    <property type="match status" value="6"/>
</dbReference>
<dbReference type="EMBL" id="JAAWVO010069776">
    <property type="protein sequence ID" value="MBN3324254.1"/>
    <property type="molecule type" value="Genomic_DNA"/>
</dbReference>
<evidence type="ECO:0000256" key="2">
    <source>
        <dbReference type="ARBA" id="ARBA00022737"/>
    </source>
</evidence>
<dbReference type="PROSITE" id="PS50082">
    <property type="entry name" value="WD_REPEATS_2"/>
    <property type="match status" value="1"/>
</dbReference>
<reference evidence="6" key="1">
    <citation type="journal article" date="2021" name="Cell">
        <title>Tracing the genetic footprints of vertebrate landing in non-teleost ray-finned fishes.</title>
        <authorList>
            <person name="Bi X."/>
            <person name="Wang K."/>
            <person name="Yang L."/>
            <person name="Pan H."/>
            <person name="Jiang H."/>
            <person name="Wei Q."/>
            <person name="Fang M."/>
            <person name="Yu H."/>
            <person name="Zhu C."/>
            <person name="Cai Y."/>
            <person name="He Y."/>
            <person name="Gan X."/>
            <person name="Zeng H."/>
            <person name="Yu D."/>
            <person name="Zhu Y."/>
            <person name="Jiang H."/>
            <person name="Qiu Q."/>
            <person name="Yang H."/>
            <person name="Zhang Y.E."/>
            <person name="Wang W."/>
            <person name="Zhu M."/>
            <person name="He S."/>
            <person name="Zhang G."/>
        </authorList>
    </citation>
    <scope>NUCLEOTIDE SEQUENCE</scope>
    <source>
        <strain evidence="6">Allg_001</strain>
    </source>
</reference>
<evidence type="ECO:0000313" key="6">
    <source>
        <dbReference type="EMBL" id="MBN3324254.1"/>
    </source>
</evidence>